<proteinExistence type="inferred from homology"/>
<dbReference type="Gene3D" id="3.40.1170.20">
    <property type="entry name" value="tRNA intron endonuclease, N-terminal domain"/>
    <property type="match status" value="1"/>
</dbReference>
<protein>
    <recommendedName>
        <fullName evidence="2">tRNA-intron lyase</fullName>
        <ecNumber evidence="2">4.6.1.16</ecNumber>
    </recommendedName>
</protein>
<dbReference type="NCBIfam" id="TIGR00324">
    <property type="entry name" value="endA"/>
    <property type="match status" value="1"/>
</dbReference>
<dbReference type="PANTHER" id="PTHR21227:SF0">
    <property type="entry name" value="TRNA-SPLICING ENDONUCLEASE SUBUNIT SEN2"/>
    <property type="match status" value="1"/>
</dbReference>
<dbReference type="GO" id="GO:0000213">
    <property type="term" value="F:tRNA-intron lyase activity"/>
    <property type="evidence" value="ECO:0007669"/>
    <property type="project" value="UniProtKB-EC"/>
</dbReference>
<dbReference type="GO" id="GO:0005737">
    <property type="term" value="C:cytoplasm"/>
    <property type="evidence" value="ECO:0007669"/>
    <property type="project" value="TreeGrafter"/>
</dbReference>
<feature type="domain" description="tRNA intron endonuclease catalytic" evidence="4">
    <location>
        <begin position="140"/>
        <end position="212"/>
    </location>
</feature>
<dbReference type="Pfam" id="PF02778">
    <property type="entry name" value="tRNA_int_endo_N"/>
    <property type="match status" value="1"/>
</dbReference>
<dbReference type="InterPro" id="IPR006677">
    <property type="entry name" value="tRNA_intron_Endonuc_cat-like"/>
</dbReference>
<dbReference type="Pfam" id="PF01974">
    <property type="entry name" value="tRNA_int_endo"/>
    <property type="match status" value="1"/>
</dbReference>
<comment type="similarity">
    <text evidence="1">Belongs to the tRNA-intron endonuclease family.</text>
</comment>
<dbReference type="Gene3D" id="3.40.1350.10">
    <property type="match status" value="1"/>
</dbReference>
<gene>
    <name evidence="6" type="ORF">GCK32_014098</name>
</gene>
<dbReference type="EMBL" id="WIXE01022481">
    <property type="protein sequence ID" value="KAK5967434.1"/>
    <property type="molecule type" value="Genomic_DNA"/>
</dbReference>
<feature type="domain" description="tRNA intron endonuclease N-terminal" evidence="5">
    <location>
        <begin position="30"/>
        <end position="129"/>
    </location>
</feature>
<evidence type="ECO:0000259" key="4">
    <source>
        <dbReference type="Pfam" id="PF01974"/>
    </source>
</evidence>
<keyword evidence="6" id="KW-0540">Nuclease</keyword>
<comment type="caution">
    <text evidence="6">The sequence shown here is derived from an EMBL/GenBank/DDBJ whole genome shotgun (WGS) entry which is preliminary data.</text>
</comment>
<dbReference type="InterPro" id="IPR006678">
    <property type="entry name" value="tRNA_intron_Endonuc_N"/>
</dbReference>
<keyword evidence="6" id="KW-0255">Endonuclease</keyword>
<dbReference type="CDD" id="cd22363">
    <property type="entry name" value="tRNA-intron_lyase_C"/>
    <property type="match status" value="1"/>
</dbReference>
<dbReference type="AlphaFoldDB" id="A0AAN8F1Z4"/>
<keyword evidence="7" id="KW-1185">Reference proteome</keyword>
<dbReference type="InterPro" id="IPR006676">
    <property type="entry name" value="tRNA_splic"/>
</dbReference>
<dbReference type="SUPFAM" id="SSF53032">
    <property type="entry name" value="tRNA-intron endonuclease catalytic domain-like"/>
    <property type="match status" value="1"/>
</dbReference>
<dbReference type="InterPro" id="IPR011856">
    <property type="entry name" value="tRNA_endonuc-like_dom_sf"/>
</dbReference>
<name>A0AAN8F1Z4_TRICO</name>
<evidence type="ECO:0000256" key="1">
    <source>
        <dbReference type="ARBA" id="ARBA00008078"/>
    </source>
</evidence>
<comment type="catalytic activity">
    <reaction evidence="3">
        <text>pretRNA = a 3'-half-tRNA molecule with a 5'-OH end + a 5'-half-tRNA molecule with a 2',3'-cyclic phosphate end + an intron with a 2',3'-cyclic phosphate and a 5'-hydroxyl terminus.</text>
        <dbReference type="EC" id="4.6.1.16"/>
    </reaction>
</comment>
<evidence type="ECO:0000313" key="7">
    <source>
        <dbReference type="Proteomes" id="UP001331761"/>
    </source>
</evidence>
<dbReference type="GO" id="GO:0003676">
    <property type="term" value="F:nucleic acid binding"/>
    <property type="evidence" value="ECO:0007669"/>
    <property type="project" value="InterPro"/>
</dbReference>
<reference evidence="6 7" key="1">
    <citation type="submission" date="2019-10" db="EMBL/GenBank/DDBJ databases">
        <title>Assembly and Annotation for the nematode Trichostrongylus colubriformis.</title>
        <authorList>
            <person name="Martin J."/>
        </authorList>
    </citation>
    <scope>NUCLEOTIDE SEQUENCE [LARGE SCALE GENOMIC DNA]</scope>
    <source>
        <strain evidence="6">G859</strain>
        <tissue evidence="6">Whole worm</tissue>
    </source>
</reference>
<evidence type="ECO:0000313" key="6">
    <source>
        <dbReference type="EMBL" id="KAK5967434.1"/>
    </source>
</evidence>
<dbReference type="GO" id="GO:0000214">
    <property type="term" value="C:tRNA-intron endonuclease complex"/>
    <property type="evidence" value="ECO:0007669"/>
    <property type="project" value="TreeGrafter"/>
</dbReference>
<dbReference type="EC" id="4.6.1.16" evidence="2"/>
<dbReference type="GO" id="GO:0000379">
    <property type="term" value="P:tRNA-type intron splice site recognition and cleavage"/>
    <property type="evidence" value="ECO:0007669"/>
    <property type="project" value="TreeGrafter"/>
</dbReference>
<dbReference type="Proteomes" id="UP001331761">
    <property type="component" value="Unassembled WGS sequence"/>
</dbReference>
<evidence type="ECO:0000259" key="5">
    <source>
        <dbReference type="Pfam" id="PF02778"/>
    </source>
</evidence>
<keyword evidence="6" id="KW-0378">Hydrolase</keyword>
<accession>A0AAN8F1Z4</accession>
<sequence length="266" mass="30487">MNILRNEKKHGEEEPPEQVPYHVSHAIIYGGSIIVPDERSSSHIYTHGCYGSYLNERAERINHRVLPEVTDEDENIVKRLIDAQGTWRDKRPLHDRLYLSPEETVFLSVDMNVLVVSESKKELSSEQLWLRMKDLGGPSFLKRYVIYRYLRKNGWCVRSGLPYGCEYLIYRGSPGSHHAAAGVKIESEMNAPTFIGFNRALTNMKKSLVIVTPLVPEGLNTSDHKCADSVELSMSTSATMFVERKMNDIKKKELKEYKNSLKRKAE</sequence>
<evidence type="ECO:0000256" key="3">
    <source>
        <dbReference type="ARBA" id="ARBA00034031"/>
    </source>
</evidence>
<evidence type="ECO:0000256" key="2">
    <source>
        <dbReference type="ARBA" id="ARBA00012573"/>
    </source>
</evidence>
<organism evidence="6 7">
    <name type="scientific">Trichostrongylus colubriformis</name>
    <name type="common">Black scour worm</name>
    <dbReference type="NCBI Taxonomy" id="6319"/>
    <lineage>
        <taxon>Eukaryota</taxon>
        <taxon>Metazoa</taxon>
        <taxon>Ecdysozoa</taxon>
        <taxon>Nematoda</taxon>
        <taxon>Chromadorea</taxon>
        <taxon>Rhabditida</taxon>
        <taxon>Rhabditina</taxon>
        <taxon>Rhabditomorpha</taxon>
        <taxon>Strongyloidea</taxon>
        <taxon>Trichostrongylidae</taxon>
        <taxon>Trichostrongylus</taxon>
    </lineage>
</organism>
<dbReference type="PANTHER" id="PTHR21227">
    <property type="entry name" value="TRNA-SPLICING ENDONUCLEASE SUBUNIT SEN2"/>
    <property type="match status" value="1"/>
</dbReference>
<dbReference type="InterPro" id="IPR036167">
    <property type="entry name" value="tRNA_intron_Endo_cat-like_sf"/>
</dbReference>